<feature type="domain" description="Zn(2)-C6 fungal-type" evidence="2">
    <location>
        <begin position="10"/>
        <end position="38"/>
    </location>
</feature>
<dbReference type="InterPro" id="IPR036864">
    <property type="entry name" value="Zn2-C6_fun-type_DNA-bd_sf"/>
</dbReference>
<dbReference type="GeneID" id="80891523"/>
<evidence type="ECO:0000313" key="3">
    <source>
        <dbReference type="EMBL" id="KAJ4145516.1"/>
    </source>
</evidence>
<evidence type="ECO:0000256" key="1">
    <source>
        <dbReference type="ARBA" id="ARBA00023242"/>
    </source>
</evidence>
<name>A0A9W8UGZ2_AKAMU</name>
<reference evidence="3" key="1">
    <citation type="journal article" date="2023" name="Access Microbiol">
        <title>De-novo genome assembly for Akanthomyces muscarius, a biocontrol agent of insect agricultural pests.</title>
        <authorList>
            <person name="Erdos Z."/>
            <person name="Studholme D.J."/>
            <person name="Raymond B."/>
            <person name="Sharma M."/>
        </authorList>
    </citation>
    <scope>NUCLEOTIDE SEQUENCE</scope>
    <source>
        <strain evidence="3">Ve6</strain>
    </source>
</reference>
<dbReference type="Gene3D" id="4.10.240.10">
    <property type="entry name" value="Zn(2)-C6 fungal-type DNA-binding domain"/>
    <property type="match status" value="1"/>
</dbReference>
<dbReference type="GO" id="GO:0008270">
    <property type="term" value="F:zinc ion binding"/>
    <property type="evidence" value="ECO:0007669"/>
    <property type="project" value="InterPro"/>
</dbReference>
<gene>
    <name evidence="3" type="ORF">LMH87_004364</name>
</gene>
<dbReference type="PROSITE" id="PS50048">
    <property type="entry name" value="ZN2_CY6_FUNGAL_2"/>
    <property type="match status" value="1"/>
</dbReference>
<dbReference type="RefSeq" id="XP_056049186.1">
    <property type="nucleotide sequence ID" value="XM_056195571.1"/>
</dbReference>
<dbReference type="PANTHER" id="PTHR38111:SF11">
    <property type="entry name" value="TRANSCRIPTION FACTOR DOMAIN-CONTAINING PROTEIN-RELATED"/>
    <property type="match status" value="1"/>
</dbReference>
<dbReference type="EMBL" id="JAJHUN010000011">
    <property type="protein sequence ID" value="KAJ4145516.1"/>
    <property type="molecule type" value="Genomic_DNA"/>
</dbReference>
<protein>
    <recommendedName>
        <fullName evidence="2">Zn(2)-C6 fungal-type domain-containing protein</fullName>
    </recommendedName>
</protein>
<comment type="caution">
    <text evidence="3">The sequence shown here is derived from an EMBL/GenBank/DDBJ whole genome shotgun (WGS) entry which is preliminary data.</text>
</comment>
<dbReference type="PANTHER" id="PTHR38111">
    <property type="entry name" value="ZN(2)-C6 FUNGAL-TYPE DOMAIN-CONTAINING PROTEIN-RELATED"/>
    <property type="match status" value="1"/>
</dbReference>
<sequence length="467" mass="50615">MVNVAGRSKGCAACRRRKVKCDLGFPQCQRCIDLRLACPGPRVGAFFVHAQANASQPAVAQALTRIPPTSALKACRADAFDQLFVSHFIDSFGLPKTVSTGPTWLESLPSFLGARSNALAMVSIRSASMLSYGTWARDEAIQADSYRWYASALAQLRRATAQGRQQPAPALEMAVCAAVMLIHFETWAGTSRNAWVYHVKGAASLLQAAGPEACRWGFLQSVFSHLRFQVFIVSMQEDTLHAFAEPQWLEVPFREQGKTLFDELVDALFSVQRCLLFVQQNVDMGAVKGEEACSAIRSLTDAAANQLSTWNKKHMVFLRPASWAQQACGGELTSSEKTGDADSIITATPIPGLPEAALVSLFHAARLIVTQLASATDGSLRSTAEEDSQIILQANAFSVRSTSLPSTKLRPFLMLPSLKIASLWSPLSEVRSQAGALLLNEQILASSMADLALTSEGYFSQIAPSIR</sequence>
<keyword evidence="4" id="KW-1185">Reference proteome</keyword>
<dbReference type="Pfam" id="PF11951">
    <property type="entry name" value="Fungal_trans_2"/>
    <property type="match status" value="1"/>
</dbReference>
<accession>A0A9W8UGZ2</accession>
<proteinExistence type="predicted"/>
<dbReference type="InterPro" id="IPR001138">
    <property type="entry name" value="Zn2Cys6_DnaBD"/>
</dbReference>
<dbReference type="CDD" id="cd00067">
    <property type="entry name" value="GAL4"/>
    <property type="match status" value="1"/>
</dbReference>
<dbReference type="InterPro" id="IPR053178">
    <property type="entry name" value="Osmoadaptation_assoc"/>
</dbReference>
<organism evidence="3 4">
    <name type="scientific">Akanthomyces muscarius</name>
    <name type="common">Entomopathogenic fungus</name>
    <name type="synonym">Lecanicillium muscarium</name>
    <dbReference type="NCBI Taxonomy" id="2231603"/>
    <lineage>
        <taxon>Eukaryota</taxon>
        <taxon>Fungi</taxon>
        <taxon>Dikarya</taxon>
        <taxon>Ascomycota</taxon>
        <taxon>Pezizomycotina</taxon>
        <taxon>Sordariomycetes</taxon>
        <taxon>Hypocreomycetidae</taxon>
        <taxon>Hypocreales</taxon>
        <taxon>Cordycipitaceae</taxon>
        <taxon>Akanthomyces</taxon>
    </lineage>
</organism>
<keyword evidence="1" id="KW-0539">Nucleus</keyword>
<dbReference type="Pfam" id="PF00172">
    <property type="entry name" value="Zn_clus"/>
    <property type="match status" value="1"/>
</dbReference>
<dbReference type="SUPFAM" id="SSF57701">
    <property type="entry name" value="Zn2/Cys6 DNA-binding domain"/>
    <property type="match status" value="1"/>
</dbReference>
<dbReference type="GO" id="GO:0000981">
    <property type="term" value="F:DNA-binding transcription factor activity, RNA polymerase II-specific"/>
    <property type="evidence" value="ECO:0007669"/>
    <property type="project" value="InterPro"/>
</dbReference>
<dbReference type="AlphaFoldDB" id="A0A9W8UGZ2"/>
<dbReference type="PROSITE" id="PS00463">
    <property type="entry name" value="ZN2_CY6_FUNGAL_1"/>
    <property type="match status" value="1"/>
</dbReference>
<evidence type="ECO:0000313" key="4">
    <source>
        <dbReference type="Proteomes" id="UP001144673"/>
    </source>
</evidence>
<dbReference type="Proteomes" id="UP001144673">
    <property type="component" value="Chromosome 2"/>
</dbReference>
<dbReference type="InterPro" id="IPR021858">
    <property type="entry name" value="Fun_TF"/>
</dbReference>
<evidence type="ECO:0000259" key="2">
    <source>
        <dbReference type="PROSITE" id="PS50048"/>
    </source>
</evidence>
<dbReference type="KEGG" id="amus:LMH87_004364"/>
<dbReference type="SMART" id="SM00066">
    <property type="entry name" value="GAL4"/>
    <property type="match status" value="1"/>
</dbReference>